<proteinExistence type="predicted"/>
<evidence type="ECO:0000256" key="5">
    <source>
        <dbReference type="PIRSR" id="PIRSR601019-1"/>
    </source>
</evidence>
<protein>
    <submittedName>
        <fullName evidence="6">G-protein alpha subunit-domain-containing protein</fullName>
    </submittedName>
</protein>
<dbReference type="PANTHER" id="PTHR10218:SF360">
    <property type="entry name" value="GUANINE NUCLEOTIDE-BINDING PROTEIN SUBUNIT ALPHA HOMOLOG"/>
    <property type="match status" value="1"/>
</dbReference>
<name>A0AAD7B9K7_9AGAR</name>
<dbReference type="FunFam" id="3.40.50.300:FF:000692">
    <property type="entry name" value="Guanine nucleotide-binding protein subunit alpha"/>
    <property type="match status" value="1"/>
</dbReference>
<evidence type="ECO:0000256" key="3">
    <source>
        <dbReference type="ARBA" id="ARBA00023134"/>
    </source>
</evidence>
<reference evidence="6" key="1">
    <citation type="submission" date="2023-03" db="EMBL/GenBank/DDBJ databases">
        <title>Massive genome expansion in bonnet fungi (Mycena s.s.) driven by repeated elements and novel gene families across ecological guilds.</title>
        <authorList>
            <consortium name="Lawrence Berkeley National Laboratory"/>
            <person name="Harder C.B."/>
            <person name="Miyauchi S."/>
            <person name="Viragh M."/>
            <person name="Kuo A."/>
            <person name="Thoen E."/>
            <person name="Andreopoulos B."/>
            <person name="Lu D."/>
            <person name="Skrede I."/>
            <person name="Drula E."/>
            <person name="Henrissat B."/>
            <person name="Morin E."/>
            <person name="Kohler A."/>
            <person name="Barry K."/>
            <person name="LaButti K."/>
            <person name="Morin E."/>
            <person name="Salamov A."/>
            <person name="Lipzen A."/>
            <person name="Mereny Z."/>
            <person name="Hegedus B."/>
            <person name="Baldrian P."/>
            <person name="Stursova M."/>
            <person name="Weitz H."/>
            <person name="Taylor A."/>
            <person name="Grigoriev I.V."/>
            <person name="Nagy L.G."/>
            <person name="Martin F."/>
            <person name="Kauserud H."/>
        </authorList>
    </citation>
    <scope>NUCLEOTIDE SEQUENCE</scope>
    <source>
        <strain evidence="6">9284</strain>
    </source>
</reference>
<dbReference type="EMBL" id="JARKIF010000027">
    <property type="protein sequence ID" value="KAJ7614196.1"/>
    <property type="molecule type" value="Genomic_DNA"/>
</dbReference>
<dbReference type="GO" id="GO:0001664">
    <property type="term" value="F:G protein-coupled receptor binding"/>
    <property type="evidence" value="ECO:0007669"/>
    <property type="project" value="TreeGrafter"/>
</dbReference>
<organism evidence="6 7">
    <name type="scientific">Roridomyces roridus</name>
    <dbReference type="NCBI Taxonomy" id="1738132"/>
    <lineage>
        <taxon>Eukaryota</taxon>
        <taxon>Fungi</taxon>
        <taxon>Dikarya</taxon>
        <taxon>Basidiomycota</taxon>
        <taxon>Agaricomycotina</taxon>
        <taxon>Agaricomycetes</taxon>
        <taxon>Agaricomycetidae</taxon>
        <taxon>Agaricales</taxon>
        <taxon>Marasmiineae</taxon>
        <taxon>Mycenaceae</taxon>
        <taxon>Roridomyces</taxon>
    </lineage>
</organism>
<dbReference type="SUPFAM" id="SSF52540">
    <property type="entry name" value="P-loop containing nucleoside triphosphate hydrolases"/>
    <property type="match status" value="1"/>
</dbReference>
<keyword evidence="1" id="KW-0479">Metal-binding</keyword>
<feature type="non-terminal residue" evidence="6">
    <location>
        <position position="1"/>
    </location>
</feature>
<dbReference type="Pfam" id="PF00503">
    <property type="entry name" value="G-alpha"/>
    <property type="match status" value="1"/>
</dbReference>
<evidence type="ECO:0000256" key="1">
    <source>
        <dbReference type="ARBA" id="ARBA00022723"/>
    </source>
</evidence>
<comment type="caution">
    <text evidence="6">The sequence shown here is derived from an EMBL/GenBank/DDBJ whole genome shotgun (WGS) entry which is preliminary data.</text>
</comment>
<keyword evidence="3 5" id="KW-0342">GTP-binding</keyword>
<evidence type="ECO:0000313" key="7">
    <source>
        <dbReference type="Proteomes" id="UP001221142"/>
    </source>
</evidence>
<accession>A0AAD7B9K7</accession>
<dbReference type="InterPro" id="IPR027417">
    <property type="entry name" value="P-loop_NTPase"/>
</dbReference>
<dbReference type="Gene3D" id="3.40.50.300">
    <property type="entry name" value="P-loop containing nucleotide triphosphate hydrolases"/>
    <property type="match status" value="1"/>
</dbReference>
<keyword evidence="7" id="KW-1185">Reference proteome</keyword>
<dbReference type="AlphaFoldDB" id="A0AAD7B9K7"/>
<evidence type="ECO:0000256" key="2">
    <source>
        <dbReference type="ARBA" id="ARBA00022741"/>
    </source>
</evidence>
<dbReference type="GO" id="GO:0046872">
    <property type="term" value="F:metal ion binding"/>
    <property type="evidence" value="ECO:0007669"/>
    <property type="project" value="UniProtKB-KW"/>
</dbReference>
<dbReference type="GO" id="GO:0005737">
    <property type="term" value="C:cytoplasm"/>
    <property type="evidence" value="ECO:0007669"/>
    <property type="project" value="TreeGrafter"/>
</dbReference>
<dbReference type="Proteomes" id="UP001221142">
    <property type="component" value="Unassembled WGS sequence"/>
</dbReference>
<dbReference type="GO" id="GO:0003924">
    <property type="term" value="F:GTPase activity"/>
    <property type="evidence" value="ECO:0007669"/>
    <property type="project" value="InterPro"/>
</dbReference>
<dbReference type="GO" id="GO:0005525">
    <property type="term" value="F:GTP binding"/>
    <property type="evidence" value="ECO:0007669"/>
    <property type="project" value="UniProtKB-KW"/>
</dbReference>
<feature type="binding site" evidence="5">
    <location>
        <begin position="58"/>
        <end position="61"/>
    </location>
    <ligand>
        <name>GTP</name>
        <dbReference type="ChEBI" id="CHEBI:37565"/>
    </ligand>
</feature>
<evidence type="ECO:0000256" key="4">
    <source>
        <dbReference type="ARBA" id="ARBA00023224"/>
    </source>
</evidence>
<gene>
    <name evidence="6" type="ORF">FB45DRAFT_758809</name>
</gene>
<evidence type="ECO:0000313" key="6">
    <source>
        <dbReference type="EMBL" id="KAJ7614196.1"/>
    </source>
</evidence>
<dbReference type="PANTHER" id="PTHR10218">
    <property type="entry name" value="GTP-BINDING PROTEIN ALPHA SUBUNIT"/>
    <property type="match status" value="1"/>
</dbReference>
<keyword evidence="2 5" id="KW-0547">Nucleotide-binding</keyword>
<dbReference type="PROSITE" id="PS51882">
    <property type="entry name" value="G_ALPHA"/>
    <property type="match status" value="1"/>
</dbReference>
<dbReference type="GO" id="GO:0031683">
    <property type="term" value="F:G-protein beta/gamma-subunit complex binding"/>
    <property type="evidence" value="ECO:0007669"/>
    <property type="project" value="InterPro"/>
</dbReference>
<keyword evidence="4" id="KW-0807">Transducer</keyword>
<dbReference type="InterPro" id="IPR001019">
    <property type="entry name" value="Gprotein_alpha_su"/>
</dbReference>
<dbReference type="PRINTS" id="PR00318">
    <property type="entry name" value="GPROTEINA"/>
</dbReference>
<feature type="binding site" evidence="5">
    <location>
        <position position="120"/>
    </location>
    <ligand>
        <name>GTP</name>
        <dbReference type="ChEBI" id="CHEBI:37565"/>
    </ligand>
</feature>
<dbReference type="GO" id="GO:0007188">
    <property type="term" value="P:adenylate cyclase-modulating G protein-coupled receptor signaling pathway"/>
    <property type="evidence" value="ECO:0007669"/>
    <property type="project" value="TreeGrafter"/>
</dbReference>
<dbReference type="GO" id="GO:0005834">
    <property type="term" value="C:heterotrimeric G-protein complex"/>
    <property type="evidence" value="ECO:0007669"/>
    <property type="project" value="TreeGrafter"/>
</dbReference>
<sequence length="165" mass="18915">SWLPICRDSIIFLAPIWAFDQKLVDNPRINRLEDSFILWKDVVSSSVFERTNIILVLNKVDLMSVNSCENGVRFADYVISYGDRPNDFESTSTYLRKHFASIHKQYSPSPRPLYYYFTTAHGGHKFPLKISSHDLVSTGPRVGAAYNWEGYVRLTSWATVVNAAF</sequence>